<dbReference type="InterPro" id="IPR020603">
    <property type="entry name" value="MraZ_dom"/>
</dbReference>
<evidence type="ECO:0000256" key="3">
    <source>
        <dbReference type="ARBA" id="ARBA00022737"/>
    </source>
</evidence>
<dbReference type="HAMAP" id="MF_01008">
    <property type="entry name" value="MraZ"/>
    <property type="match status" value="1"/>
</dbReference>
<dbReference type="InterPro" id="IPR003444">
    <property type="entry name" value="MraZ"/>
</dbReference>
<dbReference type="CDD" id="cd16320">
    <property type="entry name" value="MraZ_N"/>
    <property type="match status" value="1"/>
</dbReference>
<proteinExistence type="inferred from homology"/>
<comment type="subunit">
    <text evidence="7">Forms oligomers.</text>
</comment>
<evidence type="ECO:0000256" key="2">
    <source>
        <dbReference type="ARBA" id="ARBA00022490"/>
    </source>
</evidence>
<keyword evidence="2 7" id="KW-0963">Cytoplasm</keyword>
<keyword evidence="3" id="KW-0677">Repeat</keyword>
<keyword evidence="9" id="KW-0132">Cell division</keyword>
<dbReference type="EMBL" id="FWFS01000004">
    <property type="protein sequence ID" value="SLN35368.1"/>
    <property type="molecule type" value="Genomic_DNA"/>
</dbReference>
<sequence>MAGMFIGEHTFKVDSKGRMSIPAPFRRELEEGDPNAAATGRPRMVIVYGADTQKMLQVYTQSAFEKLAADINALPRGTKRRVMLQRLILNKAQPTEVDPDGRLVIPAALRAKIGLENEAYFAGVGETFEIWKPETFRAEDDLNTDKWAEEMGEDFDPLSLLAGDEGL</sequence>
<dbReference type="GO" id="GO:2000143">
    <property type="term" value="P:negative regulation of DNA-templated transcription initiation"/>
    <property type="evidence" value="ECO:0007669"/>
    <property type="project" value="TreeGrafter"/>
</dbReference>
<gene>
    <name evidence="7" type="primary">mraZ</name>
    <name evidence="9" type="ORF">AQS8620_01225</name>
</gene>
<dbReference type="PROSITE" id="PS51740">
    <property type="entry name" value="SPOVT_ABRB"/>
    <property type="match status" value="2"/>
</dbReference>
<evidence type="ECO:0000313" key="9">
    <source>
        <dbReference type="EMBL" id="SLN35368.1"/>
    </source>
</evidence>
<dbReference type="InterPro" id="IPR037914">
    <property type="entry name" value="SpoVT-AbrB_sf"/>
</dbReference>
<dbReference type="GO" id="GO:0051301">
    <property type="term" value="P:cell division"/>
    <property type="evidence" value="ECO:0007669"/>
    <property type="project" value="UniProtKB-KW"/>
</dbReference>
<dbReference type="InterPro" id="IPR038619">
    <property type="entry name" value="MraZ_sf"/>
</dbReference>
<comment type="similarity">
    <text evidence="7">Belongs to the MraZ family.</text>
</comment>
<reference evidence="9 10" key="1">
    <citation type="submission" date="2017-03" db="EMBL/GenBank/DDBJ databases">
        <authorList>
            <person name="Afonso C.L."/>
            <person name="Miller P.J."/>
            <person name="Scott M.A."/>
            <person name="Spackman E."/>
            <person name="Goraichik I."/>
            <person name="Dimitrov K.M."/>
            <person name="Suarez D.L."/>
            <person name="Swayne D.E."/>
        </authorList>
    </citation>
    <scope>NUCLEOTIDE SEQUENCE [LARGE SCALE GENOMIC DNA]</scope>
    <source>
        <strain evidence="9 10">CECT 8620</strain>
    </source>
</reference>
<evidence type="ECO:0000256" key="5">
    <source>
        <dbReference type="ARBA" id="ARBA00023125"/>
    </source>
</evidence>
<dbReference type="Pfam" id="PF02381">
    <property type="entry name" value="MraZ"/>
    <property type="match status" value="2"/>
</dbReference>
<dbReference type="InterPro" id="IPR035644">
    <property type="entry name" value="MraZ_C"/>
</dbReference>
<dbReference type="AlphaFoldDB" id="A0A1Y5S9D6"/>
<dbReference type="Gene3D" id="3.40.1550.20">
    <property type="entry name" value="Transcriptional regulator MraZ domain"/>
    <property type="match status" value="1"/>
</dbReference>
<evidence type="ECO:0000256" key="4">
    <source>
        <dbReference type="ARBA" id="ARBA00023015"/>
    </source>
</evidence>
<dbReference type="GO" id="GO:0000976">
    <property type="term" value="F:transcription cis-regulatory region binding"/>
    <property type="evidence" value="ECO:0007669"/>
    <property type="project" value="TreeGrafter"/>
</dbReference>
<evidence type="ECO:0000313" key="10">
    <source>
        <dbReference type="Proteomes" id="UP000193862"/>
    </source>
</evidence>
<feature type="domain" description="SpoVT-AbrB" evidence="8">
    <location>
        <begin position="8"/>
        <end position="52"/>
    </location>
</feature>
<evidence type="ECO:0000259" key="8">
    <source>
        <dbReference type="PROSITE" id="PS51740"/>
    </source>
</evidence>
<dbReference type="PANTHER" id="PTHR34701:SF1">
    <property type="entry name" value="TRANSCRIPTIONAL REGULATOR MRAZ"/>
    <property type="match status" value="1"/>
</dbReference>
<keyword evidence="10" id="KW-1185">Reference proteome</keyword>
<accession>A0A1Y5S9D6</accession>
<evidence type="ECO:0000256" key="1">
    <source>
        <dbReference type="ARBA" id="ARBA00013860"/>
    </source>
</evidence>
<dbReference type="InterPro" id="IPR035642">
    <property type="entry name" value="MraZ_N"/>
</dbReference>
<keyword evidence="9" id="KW-0131">Cell cycle</keyword>
<name>A0A1Y5S9D6_9RHOB</name>
<keyword evidence="5 7" id="KW-0238">DNA-binding</keyword>
<dbReference type="CDD" id="cd16321">
    <property type="entry name" value="MraZ_C"/>
    <property type="match status" value="1"/>
</dbReference>
<evidence type="ECO:0000256" key="7">
    <source>
        <dbReference type="HAMAP-Rule" id="MF_01008"/>
    </source>
</evidence>
<keyword evidence="6 7" id="KW-0804">Transcription</keyword>
<protein>
    <recommendedName>
        <fullName evidence="1 7">Transcriptional regulator MraZ</fullName>
    </recommendedName>
</protein>
<comment type="subcellular location">
    <subcellularLocation>
        <location evidence="7">Cytoplasm</location>
        <location evidence="7">Nucleoid</location>
    </subcellularLocation>
</comment>
<feature type="domain" description="SpoVT-AbrB" evidence="8">
    <location>
        <begin position="92"/>
        <end position="135"/>
    </location>
</feature>
<dbReference type="GO" id="GO:0005737">
    <property type="term" value="C:cytoplasm"/>
    <property type="evidence" value="ECO:0007669"/>
    <property type="project" value="UniProtKB-UniRule"/>
</dbReference>
<organism evidence="9 10">
    <name type="scientific">Aquimixticola soesokkakensis</name>
    <dbReference type="NCBI Taxonomy" id="1519096"/>
    <lineage>
        <taxon>Bacteria</taxon>
        <taxon>Pseudomonadati</taxon>
        <taxon>Pseudomonadota</taxon>
        <taxon>Alphaproteobacteria</taxon>
        <taxon>Rhodobacterales</taxon>
        <taxon>Paracoccaceae</taxon>
        <taxon>Aquimixticola</taxon>
    </lineage>
</organism>
<dbReference type="NCBIfam" id="NF001476">
    <property type="entry name" value="PRK00326.2-2"/>
    <property type="match status" value="1"/>
</dbReference>
<dbReference type="Proteomes" id="UP000193862">
    <property type="component" value="Unassembled WGS sequence"/>
</dbReference>
<dbReference type="GO" id="GO:0003700">
    <property type="term" value="F:DNA-binding transcription factor activity"/>
    <property type="evidence" value="ECO:0007669"/>
    <property type="project" value="UniProtKB-UniRule"/>
</dbReference>
<evidence type="ECO:0000256" key="6">
    <source>
        <dbReference type="ARBA" id="ARBA00023163"/>
    </source>
</evidence>
<dbReference type="InterPro" id="IPR007159">
    <property type="entry name" value="SpoVT-AbrB_dom"/>
</dbReference>
<dbReference type="GO" id="GO:0009295">
    <property type="term" value="C:nucleoid"/>
    <property type="evidence" value="ECO:0007669"/>
    <property type="project" value="UniProtKB-SubCell"/>
</dbReference>
<dbReference type="SUPFAM" id="SSF89447">
    <property type="entry name" value="AbrB/MazE/MraZ-like"/>
    <property type="match status" value="1"/>
</dbReference>
<keyword evidence="4 7" id="KW-0805">Transcription regulation</keyword>
<dbReference type="PANTHER" id="PTHR34701">
    <property type="entry name" value="TRANSCRIPTIONAL REGULATOR MRAZ"/>
    <property type="match status" value="1"/>
</dbReference>